<comment type="caution">
    <text evidence="2">The sequence shown here is derived from an EMBL/GenBank/DDBJ whole genome shotgun (WGS) entry which is preliminary data.</text>
</comment>
<protein>
    <submittedName>
        <fullName evidence="2">Uncharacterized protein</fullName>
    </submittedName>
</protein>
<dbReference type="OrthoDB" id="5571054at2759"/>
<accession>A0A0F9W8S8</accession>
<organism evidence="2 3">
    <name type="scientific">Vairimorpha ceranae</name>
    <dbReference type="NCBI Taxonomy" id="40302"/>
    <lineage>
        <taxon>Eukaryota</taxon>
        <taxon>Fungi</taxon>
        <taxon>Fungi incertae sedis</taxon>
        <taxon>Microsporidia</taxon>
        <taxon>Nosematidae</taxon>
        <taxon>Vairimorpha</taxon>
    </lineage>
</organism>
<dbReference type="AlphaFoldDB" id="A0A0F9W8S8"/>
<dbReference type="VEuPathDB" id="MicrosporidiaDB:AAJ76_1170005079"/>
<dbReference type="VEuPathDB" id="MicrosporidiaDB:G9O61_00g015820"/>
<reference evidence="2 3" key="1">
    <citation type="journal article" date="2015" name="Environ. Microbiol.">
        <title>Genome analyses suggest the presence of polyploidy and recent human-driven expansions in eight global populations of the honeybee pathogen Nosema ceranae.</title>
        <authorList>
            <person name="Pelin A."/>
            <person name="Selman M."/>
            <person name="Aris-Brosou S."/>
            <person name="Farinelli L."/>
            <person name="Corradi N."/>
        </authorList>
    </citation>
    <scope>NUCLEOTIDE SEQUENCE [LARGE SCALE GENOMIC DNA]</scope>
    <source>
        <strain evidence="2 3">PA08 1199</strain>
    </source>
</reference>
<dbReference type="VEuPathDB" id="MicrosporidiaDB:NCER_101192"/>
<evidence type="ECO:0000313" key="2">
    <source>
        <dbReference type="EMBL" id="KKO74111.1"/>
    </source>
</evidence>
<dbReference type="EMBL" id="JPQZ01000117">
    <property type="protein sequence ID" value="KKO74111.1"/>
    <property type="molecule type" value="Genomic_DNA"/>
</dbReference>
<feature type="coiled-coil region" evidence="1">
    <location>
        <begin position="124"/>
        <end position="151"/>
    </location>
</feature>
<dbReference type="Proteomes" id="UP000034350">
    <property type="component" value="Unassembled WGS sequence"/>
</dbReference>
<name>A0A0F9W8S8_9MICR</name>
<keyword evidence="1" id="KW-0175">Coiled coil</keyword>
<keyword evidence="3" id="KW-1185">Reference proteome</keyword>
<dbReference type="GeneID" id="36318716"/>
<evidence type="ECO:0000313" key="3">
    <source>
        <dbReference type="Proteomes" id="UP000034350"/>
    </source>
</evidence>
<evidence type="ECO:0000256" key="1">
    <source>
        <dbReference type="SAM" id="Coils"/>
    </source>
</evidence>
<dbReference type="InterPro" id="IPR036322">
    <property type="entry name" value="WD40_repeat_dom_sf"/>
</dbReference>
<dbReference type="SUPFAM" id="SSF50978">
    <property type="entry name" value="WD40 repeat-like"/>
    <property type="match status" value="1"/>
</dbReference>
<dbReference type="RefSeq" id="XP_024329853.1">
    <property type="nucleotide sequence ID" value="XM_024473819.1"/>
</dbReference>
<proteinExistence type="predicted"/>
<sequence>MDRIDKFLNRRKQKTKRVVKTNNKYYEITKEDIKVVRKYKKNACLDPTVDMYIPYKLTFSKDTQNTPLEFVKKGSSVLNEEKMVKKFLRKNDYAKVVPEPKNVISDIWADDLKDYHQNIVLDVNDQYTGKLVDLRMKKEDLEKELRRTYLKQYLPRERKTLKISDLLKNNIVKEDLYFPHTFAKYYKIQDKCVIDRNGKYFACYTNNLLEIFEIKNFYRIFTHELDGIIEKVELESSIRALCTLENGISKIYEVDIRDKSVKILHESSNVFDFSCDKYNLYVTSRSINFFNTQVQVPIKKLDKLTKIFTNNDLLFVITSNSLKVYDITRKLLINESTIFSFIIDFVVHKNLIFLINNLKKIFIFDYERNVVIHTMVQDNNLYKISYNDVHSLLAVSTENEILIFYVNIGENQYSFVNRIQGTCKNIYFDCRMPWLYVHKNNKIFLYT</sequence>
<gene>
    <name evidence="2" type="ORF">AAJ76_1170005079</name>
</gene>